<dbReference type="InterPro" id="IPR035906">
    <property type="entry name" value="MetI-like_sf"/>
</dbReference>
<evidence type="ECO:0000256" key="7">
    <source>
        <dbReference type="ARBA" id="ARBA00023136"/>
    </source>
</evidence>
<evidence type="ECO:0000256" key="6">
    <source>
        <dbReference type="ARBA" id="ARBA00022989"/>
    </source>
</evidence>
<dbReference type="KEGG" id="lch:Lcho_3210"/>
<feature type="transmembrane region" description="Helical" evidence="8">
    <location>
        <begin position="146"/>
        <end position="168"/>
    </location>
</feature>
<proteinExistence type="inferred from homology"/>
<feature type="domain" description="ABC transmembrane type-1" evidence="9">
    <location>
        <begin position="20"/>
        <end position="209"/>
    </location>
</feature>
<evidence type="ECO:0000256" key="1">
    <source>
        <dbReference type="ARBA" id="ARBA00004429"/>
    </source>
</evidence>
<dbReference type="InterPro" id="IPR000515">
    <property type="entry name" value="MetI-like"/>
</dbReference>
<keyword evidence="11" id="KW-1185">Reference proteome</keyword>
<dbReference type="PROSITE" id="PS50928">
    <property type="entry name" value="ABC_TM1"/>
    <property type="match status" value="1"/>
</dbReference>
<dbReference type="SUPFAM" id="SSF161098">
    <property type="entry name" value="MetI-like"/>
    <property type="match status" value="1"/>
</dbReference>
<evidence type="ECO:0000256" key="4">
    <source>
        <dbReference type="ARBA" id="ARBA00022475"/>
    </source>
</evidence>
<keyword evidence="3 8" id="KW-0813">Transport</keyword>
<dbReference type="PANTHER" id="PTHR30614:SF35">
    <property type="entry name" value="ABC TRANSPORTER PERMEASE PROTEIN"/>
    <property type="match status" value="1"/>
</dbReference>
<evidence type="ECO:0000256" key="2">
    <source>
        <dbReference type="ARBA" id="ARBA00010072"/>
    </source>
</evidence>
<sequence length="225" mass="24138">MIELDFLAVLAEWPALLRGAAFTLGLSAFAAVIGVALGIACGWVRAWGPKPLAWGVATYVELIRNTPFIVQLFFIFFGLPSLGLRLSPEVSSVIAMVVNLGAYAGEIVRAGIEGTPRGQIEAARSLALDEAQVFIRVVLPPSLGRVWPALVSQIVIVMLGSAVCGQISAQELSYAANLIQSRNFRAFEAYLIAAGIYLLLAIGVRQALNWLGPRWIFGRMPGSGR</sequence>
<evidence type="ECO:0000256" key="5">
    <source>
        <dbReference type="ARBA" id="ARBA00022692"/>
    </source>
</evidence>
<feature type="transmembrane region" description="Helical" evidence="8">
    <location>
        <begin position="20"/>
        <end position="44"/>
    </location>
</feature>
<dbReference type="OrthoDB" id="6580405at2"/>
<protein>
    <submittedName>
        <fullName evidence="10">Polar amino acid ABC transporter, inner membrane subunit</fullName>
    </submittedName>
</protein>
<dbReference type="GO" id="GO:0043190">
    <property type="term" value="C:ATP-binding cassette (ABC) transporter complex"/>
    <property type="evidence" value="ECO:0007669"/>
    <property type="project" value="InterPro"/>
</dbReference>
<dbReference type="InterPro" id="IPR010065">
    <property type="entry name" value="AA_ABC_transptr_permease_3TM"/>
</dbReference>
<dbReference type="AlphaFoldDB" id="B1Y1K6"/>
<dbReference type="CDD" id="cd06261">
    <property type="entry name" value="TM_PBP2"/>
    <property type="match status" value="1"/>
</dbReference>
<dbReference type="HOGENOM" id="CLU_019602_1_0_4"/>
<keyword evidence="6 8" id="KW-1133">Transmembrane helix</keyword>
<evidence type="ECO:0000313" key="11">
    <source>
        <dbReference type="Proteomes" id="UP000001693"/>
    </source>
</evidence>
<comment type="similarity">
    <text evidence="2">Belongs to the binding-protein-dependent transport system permease family. HisMQ subfamily.</text>
</comment>
<dbReference type="RefSeq" id="WP_012348215.1">
    <property type="nucleotide sequence ID" value="NC_010524.1"/>
</dbReference>
<feature type="transmembrane region" description="Helical" evidence="8">
    <location>
        <begin position="189"/>
        <end position="208"/>
    </location>
</feature>
<evidence type="ECO:0000259" key="9">
    <source>
        <dbReference type="PROSITE" id="PS50928"/>
    </source>
</evidence>
<dbReference type="GO" id="GO:0006865">
    <property type="term" value="P:amino acid transport"/>
    <property type="evidence" value="ECO:0007669"/>
    <property type="project" value="TreeGrafter"/>
</dbReference>
<keyword evidence="5 8" id="KW-0812">Transmembrane</keyword>
<dbReference type="InterPro" id="IPR043429">
    <property type="entry name" value="ArtM/GltK/GlnP/TcyL/YhdX-like"/>
</dbReference>
<name>B1Y1K6_LEPCP</name>
<comment type="subcellular location">
    <subcellularLocation>
        <location evidence="1">Cell inner membrane</location>
        <topology evidence="1">Multi-pass membrane protein</topology>
    </subcellularLocation>
    <subcellularLocation>
        <location evidence="8">Cell membrane</location>
        <topology evidence="8">Multi-pass membrane protein</topology>
    </subcellularLocation>
</comment>
<evidence type="ECO:0000256" key="8">
    <source>
        <dbReference type="RuleBase" id="RU363032"/>
    </source>
</evidence>
<dbReference type="NCBIfam" id="TIGR01726">
    <property type="entry name" value="HEQRo_perm_3TM"/>
    <property type="match status" value="1"/>
</dbReference>
<dbReference type="EMBL" id="CP001013">
    <property type="protein sequence ID" value="ACB35468.1"/>
    <property type="molecule type" value="Genomic_DNA"/>
</dbReference>
<dbReference type="Pfam" id="PF00528">
    <property type="entry name" value="BPD_transp_1"/>
    <property type="match status" value="1"/>
</dbReference>
<keyword evidence="4" id="KW-1003">Cell membrane</keyword>
<feature type="transmembrane region" description="Helical" evidence="8">
    <location>
        <begin position="56"/>
        <end position="79"/>
    </location>
</feature>
<organism evidence="10 11">
    <name type="scientific">Leptothrix cholodnii (strain ATCC 51168 / LMG 8142 / SP-6)</name>
    <name type="common">Leptothrix discophora (strain SP-6)</name>
    <dbReference type="NCBI Taxonomy" id="395495"/>
    <lineage>
        <taxon>Bacteria</taxon>
        <taxon>Pseudomonadati</taxon>
        <taxon>Pseudomonadota</taxon>
        <taxon>Betaproteobacteria</taxon>
        <taxon>Burkholderiales</taxon>
        <taxon>Sphaerotilaceae</taxon>
        <taxon>Leptothrix</taxon>
    </lineage>
</organism>
<keyword evidence="7 8" id="KW-0472">Membrane</keyword>
<accession>B1Y1K6</accession>
<evidence type="ECO:0000256" key="3">
    <source>
        <dbReference type="ARBA" id="ARBA00022448"/>
    </source>
</evidence>
<dbReference type="Proteomes" id="UP000001693">
    <property type="component" value="Chromosome"/>
</dbReference>
<dbReference type="eggNOG" id="COG0765">
    <property type="taxonomic scope" value="Bacteria"/>
</dbReference>
<dbReference type="Gene3D" id="1.10.3720.10">
    <property type="entry name" value="MetI-like"/>
    <property type="match status" value="1"/>
</dbReference>
<dbReference type="STRING" id="395495.Lcho_3210"/>
<dbReference type="GO" id="GO:0022857">
    <property type="term" value="F:transmembrane transporter activity"/>
    <property type="evidence" value="ECO:0007669"/>
    <property type="project" value="InterPro"/>
</dbReference>
<dbReference type="PANTHER" id="PTHR30614">
    <property type="entry name" value="MEMBRANE COMPONENT OF AMINO ACID ABC TRANSPORTER"/>
    <property type="match status" value="1"/>
</dbReference>
<reference evidence="10 11" key="1">
    <citation type="submission" date="2008-03" db="EMBL/GenBank/DDBJ databases">
        <title>Complete sequence of Leptothrix cholodnii SP-6.</title>
        <authorList>
            <consortium name="US DOE Joint Genome Institute"/>
            <person name="Copeland A."/>
            <person name="Lucas S."/>
            <person name="Lapidus A."/>
            <person name="Glavina del Rio T."/>
            <person name="Dalin E."/>
            <person name="Tice H."/>
            <person name="Bruce D."/>
            <person name="Goodwin L."/>
            <person name="Pitluck S."/>
            <person name="Chertkov O."/>
            <person name="Brettin T."/>
            <person name="Detter J.C."/>
            <person name="Han C."/>
            <person name="Kuske C.R."/>
            <person name="Schmutz J."/>
            <person name="Larimer F."/>
            <person name="Land M."/>
            <person name="Hauser L."/>
            <person name="Kyrpides N."/>
            <person name="Lykidis A."/>
            <person name="Emerson D."/>
            <person name="Richardson P."/>
        </authorList>
    </citation>
    <scope>NUCLEOTIDE SEQUENCE [LARGE SCALE GENOMIC DNA]</scope>
    <source>
        <strain evidence="11">ATCC 51168 / LMG 8142 / SP-6</strain>
    </source>
</reference>
<gene>
    <name evidence="10" type="ordered locus">Lcho_3210</name>
</gene>
<evidence type="ECO:0000313" key="10">
    <source>
        <dbReference type="EMBL" id="ACB35468.1"/>
    </source>
</evidence>